<reference evidence="3" key="1">
    <citation type="journal article" date="2013" name="Science">
        <title>The Amborella genome and the evolution of flowering plants.</title>
        <authorList>
            <consortium name="Amborella Genome Project"/>
        </authorList>
    </citation>
    <scope>NUCLEOTIDE SEQUENCE [LARGE SCALE GENOMIC DNA]</scope>
</reference>
<dbReference type="EMBL" id="KI392588">
    <property type="protein sequence ID" value="ERN13309.1"/>
    <property type="molecule type" value="Genomic_DNA"/>
</dbReference>
<protein>
    <submittedName>
        <fullName evidence="2">Uncharacterized protein</fullName>
    </submittedName>
</protein>
<evidence type="ECO:0000256" key="1">
    <source>
        <dbReference type="SAM" id="MobiDB-lite"/>
    </source>
</evidence>
<dbReference type="HOGENOM" id="CLU_2870581_0_0_1"/>
<organism evidence="2 3">
    <name type="scientific">Amborella trichopoda</name>
    <dbReference type="NCBI Taxonomy" id="13333"/>
    <lineage>
        <taxon>Eukaryota</taxon>
        <taxon>Viridiplantae</taxon>
        <taxon>Streptophyta</taxon>
        <taxon>Embryophyta</taxon>
        <taxon>Tracheophyta</taxon>
        <taxon>Spermatophyta</taxon>
        <taxon>Magnoliopsida</taxon>
        <taxon>Amborellales</taxon>
        <taxon>Amborellaceae</taxon>
        <taxon>Amborella</taxon>
    </lineage>
</organism>
<feature type="compositionally biased region" description="Polar residues" evidence="1">
    <location>
        <begin position="1"/>
        <end position="17"/>
    </location>
</feature>
<dbReference type="AlphaFoldDB" id="W1PYW8"/>
<feature type="region of interest" description="Disordered" evidence="1">
    <location>
        <begin position="1"/>
        <end position="33"/>
    </location>
</feature>
<dbReference type="Proteomes" id="UP000017836">
    <property type="component" value="Unassembled WGS sequence"/>
</dbReference>
<name>W1PYW8_AMBTC</name>
<keyword evidence="3" id="KW-1185">Reference proteome</keyword>
<dbReference type="Gramene" id="ERN13309">
    <property type="protein sequence ID" value="ERN13309"/>
    <property type="gene ID" value="AMTR_s00041p00076990"/>
</dbReference>
<sequence>MNAPGTTVATHAQSGLPPQTCHHLNPSGQQPRLGLTNGLASKLLSSMAKRQQIRLSCLWLSLDH</sequence>
<proteinExistence type="predicted"/>
<evidence type="ECO:0000313" key="3">
    <source>
        <dbReference type="Proteomes" id="UP000017836"/>
    </source>
</evidence>
<gene>
    <name evidence="2" type="ORF">AMTR_s00041p00076990</name>
</gene>
<accession>W1PYW8</accession>
<evidence type="ECO:0000313" key="2">
    <source>
        <dbReference type="EMBL" id="ERN13309.1"/>
    </source>
</evidence>